<sequence length="94" mass="10175">MGTAYAMVDHGWAPGTAGLAVVLTHYDAFAASWPDLAWAMLDLMAEHSRVAALMGRRLLCLVHSSDPDLSFEPVGAAPVLWNPAEWLDAVRREG</sequence>
<gene>
    <name evidence="1" type="ORF">GCM10010171_43070</name>
</gene>
<evidence type="ECO:0000313" key="2">
    <source>
        <dbReference type="Proteomes" id="UP000660680"/>
    </source>
</evidence>
<dbReference type="AlphaFoldDB" id="A0A918GK57"/>
<comment type="caution">
    <text evidence="1">The sequence shown here is derived from an EMBL/GenBank/DDBJ whole genome shotgun (WGS) entry which is preliminary data.</text>
</comment>
<evidence type="ECO:0000313" key="1">
    <source>
        <dbReference type="EMBL" id="GGS43342.1"/>
    </source>
</evidence>
<keyword evidence="2" id="KW-1185">Reference proteome</keyword>
<dbReference type="Proteomes" id="UP000660680">
    <property type="component" value="Unassembled WGS sequence"/>
</dbReference>
<proteinExistence type="predicted"/>
<accession>A0A918GK57</accession>
<name>A0A918GK57_9PSEU</name>
<reference evidence="1" key="1">
    <citation type="journal article" date="2014" name="Int. J. Syst. Evol. Microbiol.">
        <title>Complete genome sequence of Corynebacterium casei LMG S-19264T (=DSM 44701T), isolated from a smear-ripened cheese.</title>
        <authorList>
            <consortium name="US DOE Joint Genome Institute (JGI-PGF)"/>
            <person name="Walter F."/>
            <person name="Albersmeier A."/>
            <person name="Kalinowski J."/>
            <person name="Ruckert C."/>
        </authorList>
    </citation>
    <scope>NUCLEOTIDE SEQUENCE</scope>
    <source>
        <strain evidence="1">JCM 3276</strain>
    </source>
</reference>
<protein>
    <submittedName>
        <fullName evidence="1">Uncharacterized protein</fullName>
    </submittedName>
</protein>
<reference evidence="1" key="2">
    <citation type="submission" date="2020-09" db="EMBL/GenBank/DDBJ databases">
        <authorList>
            <person name="Sun Q."/>
            <person name="Ohkuma M."/>
        </authorList>
    </citation>
    <scope>NUCLEOTIDE SEQUENCE</scope>
    <source>
        <strain evidence="1">JCM 3276</strain>
    </source>
</reference>
<organism evidence="1 2">
    <name type="scientific">Actinokineospora fastidiosa</name>
    <dbReference type="NCBI Taxonomy" id="1816"/>
    <lineage>
        <taxon>Bacteria</taxon>
        <taxon>Bacillati</taxon>
        <taxon>Actinomycetota</taxon>
        <taxon>Actinomycetes</taxon>
        <taxon>Pseudonocardiales</taxon>
        <taxon>Pseudonocardiaceae</taxon>
        <taxon>Actinokineospora</taxon>
    </lineage>
</organism>
<dbReference type="EMBL" id="BMRB01000003">
    <property type="protein sequence ID" value="GGS43342.1"/>
    <property type="molecule type" value="Genomic_DNA"/>
</dbReference>